<dbReference type="AlphaFoldDB" id="G2KST5"/>
<evidence type="ECO:0000313" key="2">
    <source>
        <dbReference type="Proteomes" id="UP000009286"/>
    </source>
</evidence>
<evidence type="ECO:0000313" key="1">
    <source>
        <dbReference type="EMBL" id="AEP10080.1"/>
    </source>
</evidence>
<dbReference type="HOGENOM" id="CLU_1530806_0_0_5"/>
<gene>
    <name evidence="1" type="ordered locus">MICA_1768</name>
</gene>
<dbReference type="EMBL" id="CP002382">
    <property type="protein sequence ID" value="AEP10080.1"/>
    <property type="molecule type" value="Genomic_DNA"/>
</dbReference>
<dbReference type="SUPFAM" id="SSF81901">
    <property type="entry name" value="HCP-like"/>
    <property type="match status" value="1"/>
</dbReference>
<dbReference type="Proteomes" id="UP000009286">
    <property type="component" value="Chromosome"/>
</dbReference>
<sequence length="175" mass="20633">MALCPTTPSTKILMFNLGPRPDFGAFFYQYLIDAGYPHTNIHWQLARLYDEGKGVAQDKGKAMRLYREGLAFLTPQVKDQTECIRDQEKRTRKHMNREFALPFEKEQIQWFNDMCKMSNEDLIALGKHYMDKSNPDHSMILAHEIFGYLFINRDRGEAWQLYSDTMPHKQTKKHP</sequence>
<dbReference type="Gene3D" id="1.25.40.10">
    <property type="entry name" value="Tetratricopeptide repeat domain"/>
    <property type="match status" value="1"/>
</dbReference>
<evidence type="ECO:0008006" key="3">
    <source>
        <dbReference type="Google" id="ProtNLM"/>
    </source>
</evidence>
<dbReference type="InterPro" id="IPR011990">
    <property type="entry name" value="TPR-like_helical_dom_sf"/>
</dbReference>
<dbReference type="STRING" id="856793.MICA_1768"/>
<name>G2KST5_MICAA</name>
<accession>G2KST5</accession>
<proteinExistence type="predicted"/>
<organism evidence="1 2">
    <name type="scientific">Micavibrio aeruginosavorus (strain ARL-13)</name>
    <dbReference type="NCBI Taxonomy" id="856793"/>
    <lineage>
        <taxon>Bacteria</taxon>
        <taxon>Pseudomonadati</taxon>
        <taxon>Bdellovibrionota</taxon>
        <taxon>Bdellovibrionia</taxon>
        <taxon>Bdellovibrionales</taxon>
        <taxon>Pseudobdellovibrionaceae</taxon>
        <taxon>Micavibrio</taxon>
    </lineage>
</organism>
<keyword evidence="2" id="KW-1185">Reference proteome</keyword>
<dbReference type="KEGG" id="mai:MICA_1768"/>
<protein>
    <recommendedName>
        <fullName evidence="3">Sel1 repeat family protein</fullName>
    </recommendedName>
</protein>
<reference evidence="1 2" key="1">
    <citation type="journal article" date="2011" name="BMC Genomics">
        <title>Genomic insights into an obligate epibiotic bacterial predator: Micavibrio aeruginosavorus ARL-13.</title>
        <authorList>
            <person name="Wang Z."/>
            <person name="Kadouri D."/>
            <person name="Wu M."/>
        </authorList>
    </citation>
    <scope>NUCLEOTIDE SEQUENCE [LARGE SCALE GENOMIC DNA]</scope>
    <source>
        <strain evidence="1 2">ARL-13</strain>
    </source>
</reference>